<organism evidence="1 2">
    <name type="scientific">Microthyrium microscopicum</name>
    <dbReference type="NCBI Taxonomy" id="703497"/>
    <lineage>
        <taxon>Eukaryota</taxon>
        <taxon>Fungi</taxon>
        <taxon>Dikarya</taxon>
        <taxon>Ascomycota</taxon>
        <taxon>Pezizomycotina</taxon>
        <taxon>Dothideomycetes</taxon>
        <taxon>Dothideomycetes incertae sedis</taxon>
        <taxon>Microthyriales</taxon>
        <taxon>Microthyriaceae</taxon>
        <taxon>Microthyrium</taxon>
    </lineage>
</organism>
<keyword evidence="2" id="KW-1185">Reference proteome</keyword>
<accession>A0A6A6U4K9</accession>
<name>A0A6A6U4K9_9PEZI</name>
<dbReference type="EMBL" id="MU004238">
    <property type="protein sequence ID" value="KAF2666511.1"/>
    <property type="molecule type" value="Genomic_DNA"/>
</dbReference>
<sequence>MQLKPTNPSAAKTALSAAVSKAVDVVRALEGSTPPVLPPENIPLQKQRSGSTPIRLDDKTYTWLKRNRPPPFLTLYNAFLYSKLEGGAMLRDVFPHRNVSKRLGIELSRGSYRRTLLQDWSSNPLQTAIMDAIPTLWSITAKVMRQRTDHETKSHVALDAGEESNQPLWNPQISLRERNWLSHKGYTIEDVSAWSAILLEENMQSTITLLQRHQTTYRQQRENGKLIQMPLFVLRFVLERKYMSSPHLQALLSCIWEALREPGLQIVEDEQVFNIFQSLVRHAEVVMPNGLPNIASLLTTFTPCYPKSFSGEGSQHALDVITGLYNRALLILSAAHGPTPFGAAAHQAVAQFAIVSHMLNFSPSLPMTSAGFVGLIKVQLKNNKTPQEEEWARLQSRQWPPYPKPKTSFDDDKGFEFGTSRALRTVQYMRQAGYAFPVWERIARLYAGWQDDGTPAIQTKTRSPTFRTLQQLNDPKDADAAYFAAAIEVCRDVREAWHMFLQRHKQGQPFSERIYVKMFEKIALEKERHEAQFRPQPRSHSKDRFKGDVRELEAPTMVVKDKVYLESEPPDYMTFFEQMIAHKGSRTSSSVFIKKIVSQCPSVDDAIHVLTTMTGIRSTELLRSLPLPLAVGLFEVLCLYPWDTICTPLLDANVRREISSDIASSLHMDHVKRDLASKPLFIALHLSKKRNLLALNRPIAIMSAIHRVIWNIKIPQRPPAFWFLGIILDLLSEMKRKDLPPVYDFLFRLSQFMELGGRSAHKLIAMSTNDNRVNNYHDLLSGAELFLAQASTILRKTFAVTTASVIVQPATLDSATEGLEVPPIPKVLGLPNAAQMQRYVRALAVLADFEGIYSCCLWLVSHKDEFADLWAQDPRWKFVIRAVRIGLEFPEVVRTGPAADLPKASPELVELIKSLFVDIEVLGGWPTDVDVEDYRLHIQQVASMIAHSRVLNNHPQM</sequence>
<evidence type="ECO:0000313" key="1">
    <source>
        <dbReference type="EMBL" id="KAF2666511.1"/>
    </source>
</evidence>
<proteinExistence type="predicted"/>
<reference evidence="1" key="1">
    <citation type="journal article" date="2020" name="Stud. Mycol.">
        <title>101 Dothideomycetes genomes: a test case for predicting lifestyles and emergence of pathogens.</title>
        <authorList>
            <person name="Haridas S."/>
            <person name="Albert R."/>
            <person name="Binder M."/>
            <person name="Bloem J."/>
            <person name="Labutti K."/>
            <person name="Salamov A."/>
            <person name="Andreopoulos B."/>
            <person name="Baker S."/>
            <person name="Barry K."/>
            <person name="Bills G."/>
            <person name="Bluhm B."/>
            <person name="Cannon C."/>
            <person name="Castanera R."/>
            <person name="Culley D."/>
            <person name="Daum C."/>
            <person name="Ezra D."/>
            <person name="Gonzalez J."/>
            <person name="Henrissat B."/>
            <person name="Kuo A."/>
            <person name="Liang C."/>
            <person name="Lipzen A."/>
            <person name="Lutzoni F."/>
            <person name="Magnuson J."/>
            <person name="Mondo S."/>
            <person name="Nolan M."/>
            <person name="Ohm R."/>
            <person name="Pangilinan J."/>
            <person name="Park H.-J."/>
            <person name="Ramirez L."/>
            <person name="Alfaro M."/>
            <person name="Sun H."/>
            <person name="Tritt A."/>
            <person name="Yoshinaga Y."/>
            <person name="Zwiers L.-H."/>
            <person name="Turgeon B."/>
            <person name="Goodwin S."/>
            <person name="Spatafora J."/>
            <person name="Crous P."/>
            <person name="Grigoriev I."/>
        </authorList>
    </citation>
    <scope>NUCLEOTIDE SEQUENCE</scope>
    <source>
        <strain evidence="1">CBS 115976</strain>
    </source>
</reference>
<dbReference type="OrthoDB" id="410701at2759"/>
<dbReference type="Proteomes" id="UP000799302">
    <property type="component" value="Unassembled WGS sequence"/>
</dbReference>
<evidence type="ECO:0000313" key="2">
    <source>
        <dbReference type="Proteomes" id="UP000799302"/>
    </source>
</evidence>
<gene>
    <name evidence="1" type="ORF">BT63DRAFT_441639</name>
</gene>
<dbReference type="AlphaFoldDB" id="A0A6A6U4K9"/>
<protein>
    <submittedName>
        <fullName evidence="1">Uncharacterized protein</fullName>
    </submittedName>
</protein>